<dbReference type="InterPro" id="IPR031352">
    <property type="entry name" value="SesA"/>
</dbReference>
<reference evidence="2 3" key="1">
    <citation type="submission" date="2016-04" db="EMBL/GenBank/DDBJ databases">
        <title>Draft genome of Fonsecaea erecta CBS 125763.</title>
        <authorList>
            <person name="Weiss V.A."/>
            <person name="Vicente V.A."/>
            <person name="Raittz R.T."/>
            <person name="Moreno L.F."/>
            <person name="De Souza E.M."/>
            <person name="Pedrosa F.O."/>
            <person name="Steffens M.B."/>
            <person name="Faoro H."/>
            <person name="Tadra-Sfeir M.Z."/>
            <person name="Najafzadeh M.J."/>
            <person name="Felipe M.S."/>
            <person name="Teixeira M."/>
            <person name="Sun J."/>
            <person name="Xi L."/>
            <person name="Gomes R."/>
            <person name="De Azevedo C.M."/>
            <person name="Salgado C.G."/>
            <person name="Da Silva M.B."/>
            <person name="Nascimento M.F."/>
            <person name="Queiroz-Telles F."/>
            <person name="Attili D.S."/>
            <person name="Gorbushina A."/>
        </authorList>
    </citation>
    <scope>NUCLEOTIDE SEQUENCE [LARGE SCALE GENOMIC DNA]</scope>
    <source>
        <strain evidence="2 3">CBS 125763</strain>
    </source>
</reference>
<dbReference type="EMBL" id="LVYI01000014">
    <property type="protein sequence ID" value="OAP54477.1"/>
    <property type="molecule type" value="Genomic_DNA"/>
</dbReference>
<sequence>MSGAEASLVIGLISGVISIVSAIRSTYDAVKDKDNLPEAFRDVARRLPIVQETLNAAKAHIQDNQSDKTSEGVKAIIKACESKAQKLNALFQKVAPQEEDSRADRYLKAVRNLGKGGRVEVLMKGILEDMQLLAGNGVVKLASEAQLRDLKAAIEEISALKPSIPDEEFPDSSNVFNQYGAGHMFNAIGGKNLYNLGDGNQFQGENLYFGEIFKQKQGKGGTR</sequence>
<comment type="caution">
    <text evidence="2">The sequence shown here is derived from an EMBL/GenBank/DDBJ whole genome shotgun (WGS) entry which is preliminary data.</text>
</comment>
<accession>A0A178Z415</accession>
<name>A0A178Z415_9EURO</name>
<dbReference type="OrthoDB" id="1658288at2759"/>
<protein>
    <recommendedName>
        <fullName evidence="1">NACHT-NTPase and P-loop NTPases N-terminal domain-containing protein</fullName>
    </recommendedName>
</protein>
<keyword evidence="3" id="KW-1185">Reference proteome</keyword>
<gene>
    <name evidence="2" type="ORF">AYL99_11578</name>
</gene>
<evidence type="ECO:0000313" key="2">
    <source>
        <dbReference type="EMBL" id="OAP54477.1"/>
    </source>
</evidence>
<dbReference type="Pfam" id="PF17107">
    <property type="entry name" value="SesA"/>
    <property type="match status" value="1"/>
</dbReference>
<evidence type="ECO:0000313" key="3">
    <source>
        <dbReference type="Proteomes" id="UP000078343"/>
    </source>
</evidence>
<dbReference type="Proteomes" id="UP000078343">
    <property type="component" value="Unassembled WGS sequence"/>
</dbReference>
<dbReference type="RefSeq" id="XP_018687844.1">
    <property type="nucleotide sequence ID" value="XM_018843084.1"/>
</dbReference>
<evidence type="ECO:0000259" key="1">
    <source>
        <dbReference type="Pfam" id="PF17107"/>
    </source>
</evidence>
<proteinExistence type="predicted"/>
<feature type="domain" description="NACHT-NTPase and P-loop NTPases N-terminal" evidence="1">
    <location>
        <begin position="13"/>
        <end position="133"/>
    </location>
</feature>
<dbReference type="STRING" id="1367422.A0A178Z415"/>
<organism evidence="2 3">
    <name type="scientific">Fonsecaea erecta</name>
    <dbReference type="NCBI Taxonomy" id="1367422"/>
    <lineage>
        <taxon>Eukaryota</taxon>
        <taxon>Fungi</taxon>
        <taxon>Dikarya</taxon>
        <taxon>Ascomycota</taxon>
        <taxon>Pezizomycotina</taxon>
        <taxon>Eurotiomycetes</taxon>
        <taxon>Chaetothyriomycetidae</taxon>
        <taxon>Chaetothyriales</taxon>
        <taxon>Herpotrichiellaceae</taxon>
        <taxon>Fonsecaea</taxon>
    </lineage>
</organism>
<dbReference type="GeneID" id="30015746"/>
<dbReference type="AlphaFoldDB" id="A0A178Z415"/>